<organism evidence="1 2">
    <name type="scientific">Polyplax serrata</name>
    <name type="common">Common mouse louse</name>
    <dbReference type="NCBI Taxonomy" id="468196"/>
    <lineage>
        <taxon>Eukaryota</taxon>
        <taxon>Metazoa</taxon>
        <taxon>Ecdysozoa</taxon>
        <taxon>Arthropoda</taxon>
        <taxon>Hexapoda</taxon>
        <taxon>Insecta</taxon>
        <taxon>Pterygota</taxon>
        <taxon>Neoptera</taxon>
        <taxon>Paraneoptera</taxon>
        <taxon>Psocodea</taxon>
        <taxon>Troctomorpha</taxon>
        <taxon>Phthiraptera</taxon>
        <taxon>Anoplura</taxon>
        <taxon>Polyplacidae</taxon>
        <taxon>Polyplax</taxon>
    </lineage>
</organism>
<proteinExistence type="predicted"/>
<dbReference type="AlphaFoldDB" id="A0AAN8S0F2"/>
<protein>
    <submittedName>
        <fullName evidence="1">Uncharacterized protein</fullName>
    </submittedName>
</protein>
<evidence type="ECO:0000313" key="2">
    <source>
        <dbReference type="Proteomes" id="UP001372834"/>
    </source>
</evidence>
<name>A0AAN8S0F2_POLSC</name>
<dbReference type="Proteomes" id="UP001372834">
    <property type="component" value="Unassembled WGS sequence"/>
</dbReference>
<accession>A0AAN8S0F2</accession>
<evidence type="ECO:0000313" key="1">
    <source>
        <dbReference type="EMBL" id="KAK6621315.1"/>
    </source>
</evidence>
<gene>
    <name evidence="1" type="ORF">RUM43_011621</name>
</gene>
<comment type="caution">
    <text evidence="1">The sequence shown here is derived from an EMBL/GenBank/DDBJ whole genome shotgun (WGS) entry which is preliminary data.</text>
</comment>
<sequence>MGSGCLSEFTQEATQVDTQIATARSPAKSINKLVEKLDFVVLNFALSFSFIEPCLPNPSLPPTDHQMYQETLTRIHALHHYHVPKRRGAKARGQD</sequence>
<reference evidence="1 2" key="1">
    <citation type="submission" date="2023-10" db="EMBL/GenBank/DDBJ databases">
        <title>Genomes of two closely related lineages of the louse Polyplax serrata with different host specificities.</title>
        <authorList>
            <person name="Martinu J."/>
            <person name="Tarabai H."/>
            <person name="Stefka J."/>
            <person name="Hypsa V."/>
        </authorList>
    </citation>
    <scope>NUCLEOTIDE SEQUENCE [LARGE SCALE GENOMIC DNA]</scope>
    <source>
        <strain evidence="1">HR10_N</strain>
    </source>
</reference>
<dbReference type="EMBL" id="JAWJWE010000039">
    <property type="protein sequence ID" value="KAK6621315.1"/>
    <property type="molecule type" value="Genomic_DNA"/>
</dbReference>